<dbReference type="GeneID" id="107032211"/>
<evidence type="ECO:0000313" key="3">
    <source>
        <dbReference type="Proteomes" id="UP000694930"/>
    </source>
</evidence>
<evidence type="ECO:0000259" key="2">
    <source>
        <dbReference type="PROSITE" id="PS51059"/>
    </source>
</evidence>
<dbReference type="Gene3D" id="3.90.228.10">
    <property type="match status" value="1"/>
</dbReference>
<name>A0ABM1V2N5_SOLPN</name>
<evidence type="ECO:0000256" key="1">
    <source>
        <dbReference type="SAM" id="MobiDB-lite"/>
    </source>
</evidence>
<reference evidence="3" key="1">
    <citation type="journal article" date="2014" name="Nat. Genet.">
        <title>The genome of the stress-tolerant wild tomato species Solanum pennellii.</title>
        <authorList>
            <person name="Bolger A."/>
            <person name="Scossa F."/>
            <person name="Bolger M.E."/>
            <person name="Lanz C."/>
            <person name="Maumus F."/>
            <person name="Tohge T."/>
            <person name="Quesneville H."/>
            <person name="Alseekh S."/>
            <person name="Sorensen I."/>
            <person name="Lichtenstein G."/>
            <person name="Fich E.A."/>
            <person name="Conte M."/>
            <person name="Keller H."/>
            <person name="Schneeberger K."/>
            <person name="Schwacke R."/>
            <person name="Ofner I."/>
            <person name="Vrebalov J."/>
            <person name="Xu Y."/>
            <person name="Osorio S."/>
            <person name="Aflitos S.A."/>
            <person name="Schijlen E."/>
            <person name="Jimenez-Gomez J.M."/>
            <person name="Ryngajllo M."/>
            <person name="Kimura S."/>
            <person name="Kumar R."/>
            <person name="Koenig D."/>
            <person name="Headland L.R."/>
            <person name="Maloof J.N."/>
            <person name="Sinha N."/>
            <person name="van Ham R.C."/>
            <person name="Lankhorst R.K."/>
            <person name="Mao L."/>
            <person name="Vogel A."/>
            <person name="Arsova B."/>
            <person name="Panstruga R."/>
            <person name="Fei Z."/>
            <person name="Rose J.K."/>
            <person name="Zamir D."/>
            <person name="Carrari F."/>
            <person name="Giovannoni J.J."/>
            <person name="Weigel D."/>
            <person name="Usadel B."/>
            <person name="Fernie A.R."/>
        </authorList>
    </citation>
    <scope>NUCLEOTIDE SEQUENCE [LARGE SCALE GENOMIC DNA]</scope>
</reference>
<proteinExistence type="predicted"/>
<feature type="domain" description="PARP catalytic" evidence="2">
    <location>
        <begin position="60"/>
        <end position="245"/>
    </location>
</feature>
<feature type="region of interest" description="Disordered" evidence="1">
    <location>
        <begin position="1"/>
        <end position="49"/>
    </location>
</feature>
<dbReference type="PROSITE" id="PS51059">
    <property type="entry name" value="PARP_CATALYTIC"/>
    <property type="match status" value="1"/>
</dbReference>
<evidence type="ECO:0000313" key="4">
    <source>
        <dbReference type="RefSeq" id="XP_027770003.1"/>
    </source>
</evidence>
<accession>A0ABM1V2N5</accession>
<dbReference type="Proteomes" id="UP000694930">
    <property type="component" value="Chromosome 1"/>
</dbReference>
<dbReference type="PANTHER" id="PTHR32263:SF12">
    <property type="entry name" value="INACTIVE POLY [ADP-RIBOSE] POLYMERASE SRO4-RELATED"/>
    <property type="match status" value="1"/>
</dbReference>
<protein>
    <submittedName>
        <fullName evidence="4 5">Probable inactive poly [ADP-ribose] polymerase SRO3</fullName>
    </submittedName>
</protein>
<dbReference type="SUPFAM" id="SSF56399">
    <property type="entry name" value="ADP-ribosylation"/>
    <property type="match status" value="1"/>
</dbReference>
<organism evidence="3 4">
    <name type="scientific">Solanum pennellii</name>
    <name type="common">Tomato</name>
    <name type="synonym">Lycopersicon pennellii</name>
    <dbReference type="NCBI Taxonomy" id="28526"/>
    <lineage>
        <taxon>Eukaryota</taxon>
        <taxon>Viridiplantae</taxon>
        <taxon>Streptophyta</taxon>
        <taxon>Embryophyta</taxon>
        <taxon>Tracheophyta</taxon>
        <taxon>Spermatophyta</taxon>
        <taxon>Magnoliopsida</taxon>
        <taxon>eudicotyledons</taxon>
        <taxon>Gunneridae</taxon>
        <taxon>Pentapetalae</taxon>
        <taxon>asterids</taxon>
        <taxon>lamiids</taxon>
        <taxon>Solanales</taxon>
        <taxon>Solanaceae</taxon>
        <taxon>Solanoideae</taxon>
        <taxon>Solaneae</taxon>
        <taxon>Solanum</taxon>
        <taxon>Solanum subgen. Lycopersicon</taxon>
    </lineage>
</organism>
<dbReference type="RefSeq" id="XP_027770005.1">
    <property type="nucleotide sequence ID" value="XM_027914204.1"/>
</dbReference>
<sequence>MVSIRLNSKRRRLEDPAELASSSTNPCNKKEVQSPTTPDPMVGVSGSKSQGDQLFGNVLKQVHLDNVKLKPTIAKFISGLGALASSIQVEAIHVKRSSFVYETKLQSFNLLSEAMAKKCNDNPILKIGWYGASKEEIVDIITNGFIRSSYRHGVQFSAYDYPLDCLQTAIQDKDGLRHILICQVIVGKIEVVTPGSGQFQPSSEDLDSGVDNLFSPRKYTVWSCHLNTHILPLGIISFRVSPHSS</sequence>
<evidence type="ECO:0000313" key="5">
    <source>
        <dbReference type="RefSeq" id="XP_027770005.1"/>
    </source>
</evidence>
<dbReference type="InterPro" id="IPR044964">
    <property type="entry name" value="RCD1/SRO1-5"/>
</dbReference>
<dbReference type="PANTHER" id="PTHR32263">
    <property type="entry name" value="INACTIVE POLY [ADP-RIBOSE] POLYMERASE SRO4-RELATED"/>
    <property type="match status" value="1"/>
</dbReference>
<gene>
    <name evidence="4 5" type="primary">LOC107032211</name>
</gene>
<dbReference type="InterPro" id="IPR012317">
    <property type="entry name" value="Poly(ADP-ribose)pol_cat_dom"/>
</dbReference>
<dbReference type="RefSeq" id="XP_027770003.1">
    <property type="nucleotide sequence ID" value="XM_027914202.1"/>
</dbReference>
<reference evidence="4 5" key="2">
    <citation type="submission" date="2025-05" db="UniProtKB">
        <authorList>
            <consortium name="RefSeq"/>
        </authorList>
    </citation>
    <scope>IDENTIFICATION</scope>
</reference>
<keyword evidence="3" id="KW-1185">Reference proteome</keyword>